<keyword evidence="4 5" id="KW-0505">Motor protein</keyword>
<dbReference type="AlphaFoldDB" id="A0A2P6NIS1"/>
<keyword evidence="1" id="KW-0813">Transport</keyword>
<dbReference type="InterPro" id="IPR036961">
    <property type="entry name" value="Kinesin_motor_dom_sf"/>
</dbReference>
<dbReference type="GO" id="GO:0003777">
    <property type="term" value="F:microtubule motor activity"/>
    <property type="evidence" value="ECO:0007669"/>
    <property type="project" value="InterPro"/>
</dbReference>
<evidence type="ECO:0000313" key="9">
    <source>
        <dbReference type="Proteomes" id="UP000241769"/>
    </source>
</evidence>
<feature type="region of interest" description="Disordered" evidence="6">
    <location>
        <begin position="381"/>
        <end position="429"/>
    </location>
</feature>
<evidence type="ECO:0000256" key="4">
    <source>
        <dbReference type="PROSITE-ProRule" id="PRU00283"/>
    </source>
</evidence>
<dbReference type="GO" id="GO:0005524">
    <property type="term" value="F:ATP binding"/>
    <property type="evidence" value="ECO:0007669"/>
    <property type="project" value="UniProtKB-UniRule"/>
</dbReference>
<dbReference type="OrthoDB" id="30529at2759"/>
<dbReference type="SUPFAM" id="SSF52540">
    <property type="entry name" value="P-loop containing nucleoside triphosphate hydrolases"/>
    <property type="match status" value="1"/>
</dbReference>
<dbReference type="GO" id="GO:0007018">
    <property type="term" value="P:microtubule-based movement"/>
    <property type="evidence" value="ECO:0007669"/>
    <property type="project" value="InterPro"/>
</dbReference>
<dbReference type="InParanoid" id="A0A2P6NIS1"/>
<evidence type="ECO:0000256" key="1">
    <source>
        <dbReference type="ARBA" id="ARBA00022448"/>
    </source>
</evidence>
<feature type="domain" description="Kinesin motor" evidence="7">
    <location>
        <begin position="4"/>
        <end position="323"/>
    </location>
</feature>
<dbReference type="GO" id="GO:0051231">
    <property type="term" value="P:spindle elongation"/>
    <property type="evidence" value="ECO:0007669"/>
    <property type="project" value="TreeGrafter"/>
</dbReference>
<protein>
    <recommendedName>
        <fullName evidence="5">Kinesin-like protein</fullName>
    </recommendedName>
</protein>
<name>A0A2P6NIS1_9EUKA</name>
<evidence type="ECO:0000256" key="2">
    <source>
        <dbReference type="ARBA" id="ARBA00022741"/>
    </source>
</evidence>
<keyword evidence="5" id="KW-0493">Microtubule</keyword>
<dbReference type="InterPro" id="IPR027640">
    <property type="entry name" value="Kinesin-like_fam"/>
</dbReference>
<dbReference type="GO" id="GO:0007052">
    <property type="term" value="P:mitotic spindle organization"/>
    <property type="evidence" value="ECO:0007669"/>
    <property type="project" value="TreeGrafter"/>
</dbReference>
<feature type="compositionally biased region" description="Acidic residues" evidence="6">
    <location>
        <begin position="550"/>
        <end position="565"/>
    </location>
</feature>
<comment type="caution">
    <text evidence="8">The sequence shown here is derived from an EMBL/GenBank/DDBJ whole genome shotgun (WGS) entry which is preliminary data.</text>
</comment>
<dbReference type="InterPro" id="IPR027417">
    <property type="entry name" value="P-loop_NTPase"/>
</dbReference>
<feature type="compositionally biased region" description="Basic and acidic residues" evidence="6">
    <location>
        <begin position="395"/>
        <end position="413"/>
    </location>
</feature>
<evidence type="ECO:0000256" key="3">
    <source>
        <dbReference type="ARBA" id="ARBA00022840"/>
    </source>
</evidence>
<dbReference type="PANTHER" id="PTHR47969:SF9">
    <property type="entry name" value="KINESIN-LIKE PROTEIN"/>
    <property type="match status" value="1"/>
</dbReference>
<keyword evidence="2 4" id="KW-0547">Nucleotide-binding</keyword>
<organism evidence="8 9">
    <name type="scientific">Planoprotostelium fungivorum</name>
    <dbReference type="NCBI Taxonomy" id="1890364"/>
    <lineage>
        <taxon>Eukaryota</taxon>
        <taxon>Amoebozoa</taxon>
        <taxon>Evosea</taxon>
        <taxon>Variosea</taxon>
        <taxon>Cavosteliida</taxon>
        <taxon>Cavosteliaceae</taxon>
        <taxon>Planoprotostelium</taxon>
    </lineage>
</organism>
<dbReference type="STRING" id="1890364.A0A2P6NIS1"/>
<dbReference type="GO" id="GO:0005875">
    <property type="term" value="C:microtubule associated complex"/>
    <property type="evidence" value="ECO:0007669"/>
    <property type="project" value="TreeGrafter"/>
</dbReference>
<dbReference type="GO" id="GO:0005874">
    <property type="term" value="C:microtubule"/>
    <property type="evidence" value="ECO:0007669"/>
    <property type="project" value="UniProtKB-KW"/>
</dbReference>
<evidence type="ECO:0000256" key="6">
    <source>
        <dbReference type="SAM" id="MobiDB-lite"/>
    </source>
</evidence>
<dbReference type="Proteomes" id="UP000241769">
    <property type="component" value="Unassembled WGS sequence"/>
</dbReference>
<dbReference type="PROSITE" id="PS50067">
    <property type="entry name" value="KINESIN_MOTOR_2"/>
    <property type="match status" value="1"/>
</dbReference>
<sequence length="638" mass="71636">MDSSVRVVVRIRPFMKKEVGDGGRACVATEGHNAIQLVNHKIKNAEALRYRMDASYGPESTQSDLFSREVKDLIPKLYEGINVTVFTYGVTGSGKTHTMQGSEEEPGIIPRSVAHVIDSGRDFQDATVSVSYMEIYNEKVYDLLTPKEEHAELPVREDNKKNIIIPGLEELRIRKIEEFNNIYTTGCKNRTVGATKLNAHSSRSHAILMIKVERKVKTKTLTGKLYLIDLAGSEDNRRTDNSGLRMKESTNINQSLFVLNKVVTALNKPGNRVPYRDSKLTRMLQDSLGGNSCSVMIANIAPGQQFYLDSMNTLNFASKSKLVVNKPTNAPVVDVVQQVKKVAATQARKPLQERNDFPKNLNLNDLKSAVKQWVKEAVQEQTKSAVAGSSSETSPTERHVDKIEPLKDKERSHASVAQTPMPAKSADQEKIDRFKELLAKSKAAASDGDFSKQIQILQRALDDLPEGFECYEPKLQKMIEEAREKLTSRQLFTADSTPLKSRREVTGSFLSGMKRVNEAGEEKSTKAARVEETTSRPLRMAPRSQQREESESDSDSDDEEEEALDDTMREEISKKLLDILNHGDMKRLLRLNNIGQKRAEIIVKSRPLPSLCKLNEILPRGKNFDEKLIEDNRDLLGH</sequence>
<feature type="binding site" evidence="4">
    <location>
        <begin position="89"/>
        <end position="96"/>
    </location>
    <ligand>
        <name>ATP</name>
        <dbReference type="ChEBI" id="CHEBI:30616"/>
    </ligand>
</feature>
<dbReference type="PANTHER" id="PTHR47969">
    <property type="entry name" value="CHROMOSOME-ASSOCIATED KINESIN KIF4A-RELATED"/>
    <property type="match status" value="1"/>
</dbReference>
<comment type="similarity">
    <text evidence="4 5">Belongs to the TRAFAC class myosin-kinesin ATPase superfamily. Kinesin family.</text>
</comment>
<dbReference type="InterPro" id="IPR001752">
    <property type="entry name" value="Kinesin_motor_dom"/>
</dbReference>
<evidence type="ECO:0000313" key="8">
    <source>
        <dbReference type="EMBL" id="PRP83863.1"/>
    </source>
</evidence>
<dbReference type="InterPro" id="IPR019821">
    <property type="entry name" value="Kinesin_motor_CS"/>
</dbReference>
<dbReference type="GO" id="GO:0008017">
    <property type="term" value="F:microtubule binding"/>
    <property type="evidence" value="ECO:0007669"/>
    <property type="project" value="InterPro"/>
</dbReference>
<feature type="compositionally biased region" description="Polar residues" evidence="6">
    <location>
        <begin position="381"/>
        <end position="394"/>
    </location>
</feature>
<accession>A0A2P6NIS1</accession>
<dbReference type="EMBL" id="MDYQ01000074">
    <property type="protein sequence ID" value="PRP83863.1"/>
    <property type="molecule type" value="Genomic_DNA"/>
</dbReference>
<keyword evidence="9" id="KW-1185">Reference proteome</keyword>
<dbReference type="SMART" id="SM00129">
    <property type="entry name" value="KISc"/>
    <property type="match status" value="1"/>
</dbReference>
<dbReference type="Gene3D" id="3.40.850.10">
    <property type="entry name" value="Kinesin motor domain"/>
    <property type="match status" value="1"/>
</dbReference>
<reference evidence="8 9" key="1">
    <citation type="journal article" date="2018" name="Genome Biol. Evol.">
        <title>Multiple Roots of Fruiting Body Formation in Amoebozoa.</title>
        <authorList>
            <person name="Hillmann F."/>
            <person name="Forbes G."/>
            <person name="Novohradska S."/>
            <person name="Ferling I."/>
            <person name="Riege K."/>
            <person name="Groth M."/>
            <person name="Westermann M."/>
            <person name="Marz M."/>
            <person name="Spaller T."/>
            <person name="Winckler T."/>
            <person name="Schaap P."/>
            <person name="Glockner G."/>
        </authorList>
    </citation>
    <scope>NUCLEOTIDE SEQUENCE [LARGE SCALE GENOMIC DNA]</scope>
    <source>
        <strain evidence="8 9">Jena</strain>
    </source>
</reference>
<keyword evidence="3 4" id="KW-0067">ATP-binding</keyword>
<dbReference type="Pfam" id="PF00225">
    <property type="entry name" value="Kinesin"/>
    <property type="match status" value="1"/>
</dbReference>
<feature type="compositionally biased region" description="Basic and acidic residues" evidence="6">
    <location>
        <begin position="515"/>
        <end position="534"/>
    </location>
</feature>
<evidence type="ECO:0000259" key="7">
    <source>
        <dbReference type="PROSITE" id="PS50067"/>
    </source>
</evidence>
<dbReference type="PRINTS" id="PR00380">
    <property type="entry name" value="KINESINHEAVY"/>
</dbReference>
<gene>
    <name evidence="8" type="ORF">PROFUN_08894</name>
</gene>
<feature type="region of interest" description="Disordered" evidence="6">
    <location>
        <begin position="511"/>
        <end position="566"/>
    </location>
</feature>
<proteinExistence type="inferred from homology"/>
<dbReference type="PROSITE" id="PS00411">
    <property type="entry name" value="KINESIN_MOTOR_1"/>
    <property type="match status" value="1"/>
</dbReference>
<evidence type="ECO:0000256" key="5">
    <source>
        <dbReference type="RuleBase" id="RU000394"/>
    </source>
</evidence>